<keyword evidence="1" id="KW-0808">Transferase</keyword>
<comment type="caution">
    <text evidence="1">The sequence shown here is derived from an EMBL/GenBank/DDBJ whole genome shotgun (WGS) entry which is preliminary data.</text>
</comment>
<dbReference type="GO" id="GO:0016746">
    <property type="term" value="F:acyltransferase activity"/>
    <property type="evidence" value="ECO:0007669"/>
    <property type="project" value="UniProtKB-KW"/>
</dbReference>
<dbReference type="EMBL" id="JAVRHY010000001">
    <property type="protein sequence ID" value="MDT0616907.1"/>
    <property type="molecule type" value="Genomic_DNA"/>
</dbReference>
<dbReference type="SUPFAM" id="SSF55729">
    <property type="entry name" value="Acyl-CoA N-acyltransferases (Nat)"/>
    <property type="match status" value="1"/>
</dbReference>
<dbReference type="Pfam" id="PF04339">
    <property type="entry name" value="FemAB_like"/>
    <property type="match status" value="1"/>
</dbReference>
<organism evidence="1 2">
    <name type="scientific">Spectribacter acetivorans</name>
    <dbReference type="NCBI Taxonomy" id="3075603"/>
    <lineage>
        <taxon>Bacteria</taxon>
        <taxon>Pseudomonadati</taxon>
        <taxon>Pseudomonadota</taxon>
        <taxon>Gammaproteobacteria</taxon>
        <taxon>Salinisphaerales</taxon>
        <taxon>Salinisphaeraceae</taxon>
        <taxon>Spectribacter</taxon>
    </lineage>
</organism>
<protein>
    <submittedName>
        <fullName evidence="1">GNAT family N-acetyltransferase</fullName>
        <ecNumber evidence="1">2.3.1.-</ecNumber>
    </submittedName>
</protein>
<dbReference type="InterPro" id="IPR016181">
    <property type="entry name" value="Acyl_CoA_acyltransferase"/>
</dbReference>
<dbReference type="PANTHER" id="PTHR47017">
    <property type="entry name" value="ACYL-COA"/>
    <property type="match status" value="1"/>
</dbReference>
<accession>A0ABU3B4Z9</accession>
<sequence>MSLRRLTSIRDVDADTWNGLVRAAGHGDYPFIQHEYLRALEDSGSVGAGTGWAPEHIILEDDSGLVAAAPAYRKAHSYGEFVFDFAWAQAYRQCGLDYYPKLVCAIPFAPVEGPRLLARHEADRAELAATLDDHIQPGPQEASSLHLLFADHADIRALEAAGGLLRRDCQFQWFNRDYADFDAFLATLPARRRKEIRRERRKLHDAGVVVEHWHPRDIDEDLWDWLYAAYARTYRIRGQLPYLTPVFFRQLAVAMPDQVHYAIARLGNQPLGMAFMMRGGDTLYGRHWGCVEDIDGLHFETCYYHGIDTCIRDGLARFDAGAQGEHKIRRGFEPVATYSAHLIREPRLRQAIADFLQRERRMMADYQDEQRRRCAFPDAGQPAA</sequence>
<name>A0ABU3B4Z9_9GAMM</name>
<reference evidence="1 2" key="1">
    <citation type="submission" date="2023-09" db="EMBL/GenBank/DDBJ databases">
        <authorList>
            <person name="Rey-Velasco X."/>
        </authorList>
    </citation>
    <scope>NUCLEOTIDE SEQUENCE [LARGE SCALE GENOMIC DNA]</scope>
    <source>
        <strain evidence="1 2">P385</strain>
    </source>
</reference>
<dbReference type="Gene3D" id="3.40.630.30">
    <property type="match status" value="1"/>
</dbReference>
<dbReference type="EC" id="2.3.1.-" evidence="1"/>
<keyword evidence="2" id="KW-1185">Reference proteome</keyword>
<evidence type="ECO:0000313" key="2">
    <source>
        <dbReference type="Proteomes" id="UP001259982"/>
    </source>
</evidence>
<dbReference type="PANTHER" id="PTHR47017:SF1">
    <property type="entry name" value="ACYL-COA"/>
    <property type="match status" value="1"/>
</dbReference>
<proteinExistence type="predicted"/>
<evidence type="ECO:0000313" key="1">
    <source>
        <dbReference type="EMBL" id="MDT0616907.1"/>
    </source>
</evidence>
<gene>
    <name evidence="1" type="ORF">RM531_00325</name>
</gene>
<dbReference type="InterPro" id="IPR007434">
    <property type="entry name" value="FemAB-like"/>
</dbReference>
<keyword evidence="1" id="KW-0012">Acyltransferase</keyword>
<dbReference type="Proteomes" id="UP001259982">
    <property type="component" value="Unassembled WGS sequence"/>
</dbReference>
<dbReference type="RefSeq" id="WP_311656421.1">
    <property type="nucleotide sequence ID" value="NZ_JAVRHY010000001.1"/>
</dbReference>